<name>Q17FT3_AEDAE</name>
<comment type="subunit">
    <text evidence="9">Homodimer. Interacts (via the Fibrinogen C-terminal domain) with LAG3 (via Ig-like domains 1 and 2).</text>
</comment>
<reference evidence="12" key="1">
    <citation type="submission" date="2005-10" db="EMBL/GenBank/DDBJ databases">
        <authorList>
            <person name="Loftus B.J."/>
            <person name="Nene V.M."/>
            <person name="Hannick L.I."/>
            <person name="Bidwell S."/>
            <person name="Haas B."/>
            <person name="Amedeo P."/>
            <person name="Orvis J."/>
            <person name="Wortman J.R."/>
            <person name="White O.R."/>
            <person name="Salzberg S."/>
            <person name="Shumway M."/>
            <person name="Koo H."/>
            <person name="Zhao Y."/>
            <person name="Holmes M."/>
            <person name="Miller J."/>
            <person name="Schatz M."/>
            <person name="Pop M."/>
            <person name="Pai G."/>
            <person name="Utterback T."/>
            <person name="Rogers Y.-H."/>
            <person name="Kravitz S."/>
            <person name="Fraser C.M."/>
        </authorList>
    </citation>
    <scope>NUCLEOTIDE SEQUENCE</scope>
    <source>
        <strain evidence="12">Liverpool</strain>
    </source>
</reference>
<dbReference type="GO" id="GO:0002250">
    <property type="term" value="P:adaptive immune response"/>
    <property type="evidence" value="ECO:0007669"/>
    <property type="project" value="UniProtKB-KW"/>
</dbReference>
<dbReference type="HOGENOM" id="CLU_038628_1_0_1"/>
<feature type="domain" description="Fibrinogen C-terminal" evidence="11">
    <location>
        <begin position="96"/>
        <end position="244"/>
    </location>
</feature>
<evidence type="ECO:0000256" key="7">
    <source>
        <dbReference type="ARBA" id="ARBA00039489"/>
    </source>
</evidence>
<dbReference type="VEuPathDB" id="VectorBase:AAEL003294"/>
<evidence type="ECO:0000256" key="5">
    <source>
        <dbReference type="ARBA" id="ARBA00023130"/>
    </source>
</evidence>
<keyword evidence="6" id="KW-1015">Disulfide bond</keyword>
<dbReference type="InterPro" id="IPR014716">
    <property type="entry name" value="Fibrinogen_a/b/g_C_1"/>
</dbReference>
<dbReference type="InterPro" id="IPR036056">
    <property type="entry name" value="Fibrinogen-like_C"/>
</dbReference>
<comment type="function">
    <text evidence="8">Immune suppressive molecule that inhibits antigen-specific T-cell activation by acting as a major ligand of LAG3. Responsible for LAG3 T-cell inhibitory function. Binds LAG3 independently from MHC class II (MHC-II). Secreted by, and promotes growth of, hepatocytes.</text>
</comment>
<protein>
    <recommendedName>
        <fullName evidence="7">Fibrinogen-like protein 1</fullName>
    </recommendedName>
</protein>
<dbReference type="OMA" id="GSWIVIQ"/>
<feature type="chain" id="PRO_5014307917" description="Fibrinogen-like protein 1" evidence="10">
    <location>
        <begin position="26"/>
        <end position="244"/>
    </location>
</feature>
<keyword evidence="5" id="KW-1064">Adaptive immunity</keyword>
<dbReference type="Proteomes" id="UP000682892">
    <property type="component" value="Chromosome 3"/>
</dbReference>
<dbReference type="GO" id="GO:0030674">
    <property type="term" value="F:protein-macromolecule adaptor activity"/>
    <property type="evidence" value="ECO:0007669"/>
    <property type="project" value="TreeGrafter"/>
</dbReference>
<dbReference type="PaxDb" id="7159-AAEL003294-PA"/>
<evidence type="ECO:0000256" key="3">
    <source>
        <dbReference type="ARBA" id="ARBA00022729"/>
    </source>
</evidence>
<reference evidence="12" key="2">
    <citation type="journal article" date="2007" name="Science">
        <title>Genome sequence of Aedes aegypti, a major arbovirus vector.</title>
        <authorList>
            <person name="Nene V."/>
            <person name="Wortman J.R."/>
            <person name="Lawson D."/>
            <person name="Haas B."/>
            <person name="Kodira C."/>
            <person name="Tu Z.J."/>
            <person name="Loftus B."/>
            <person name="Xi Z."/>
            <person name="Megy K."/>
            <person name="Grabherr M."/>
            <person name="Ren Q."/>
            <person name="Zdobnov E.M."/>
            <person name="Lobo N.F."/>
            <person name="Campbell K.S."/>
            <person name="Brown S.E."/>
            <person name="Bonaldo M.F."/>
            <person name="Zhu J."/>
            <person name="Sinkins S.P."/>
            <person name="Hogenkamp D.G."/>
            <person name="Amedeo P."/>
            <person name="Arensburger P."/>
            <person name="Atkinson P.W."/>
            <person name="Bidwell S."/>
            <person name="Biedler J."/>
            <person name="Birney E."/>
            <person name="Bruggner R.V."/>
            <person name="Costas J."/>
            <person name="Coy M.R."/>
            <person name="Crabtree J."/>
            <person name="Crawford M."/>
            <person name="Debruyn B."/>
            <person name="Decaprio D."/>
            <person name="Eiglmeier K."/>
            <person name="Eisenstadt E."/>
            <person name="El-Dorry H."/>
            <person name="Gelbart W.M."/>
            <person name="Gomes S.L."/>
            <person name="Hammond M."/>
            <person name="Hannick L.I."/>
            <person name="Hogan J.R."/>
            <person name="Holmes M.H."/>
            <person name="Jaffe D."/>
            <person name="Johnston J.S."/>
            <person name="Kennedy R.C."/>
            <person name="Koo H."/>
            <person name="Kravitz S."/>
            <person name="Kriventseva E.V."/>
            <person name="Kulp D."/>
            <person name="Labutti K."/>
            <person name="Lee E."/>
            <person name="Li S."/>
            <person name="Lovin D.D."/>
            <person name="Mao C."/>
            <person name="Mauceli E."/>
            <person name="Menck C.F."/>
            <person name="Miller J.R."/>
            <person name="Montgomery P."/>
            <person name="Mori A."/>
            <person name="Nascimento A.L."/>
            <person name="Naveira H.F."/>
            <person name="Nusbaum C."/>
            <person name="O'leary S."/>
            <person name="Orvis J."/>
            <person name="Pertea M."/>
            <person name="Quesneville H."/>
            <person name="Reidenbach K.R."/>
            <person name="Rogers Y.H."/>
            <person name="Roth C.W."/>
            <person name="Schneider J.R."/>
            <person name="Schatz M."/>
            <person name="Shumway M."/>
            <person name="Stanke M."/>
            <person name="Stinson E.O."/>
            <person name="Tubio J.M."/>
            <person name="Vanzee J.P."/>
            <person name="Verjovski-Almeida S."/>
            <person name="Werner D."/>
            <person name="White O."/>
            <person name="Wyder S."/>
            <person name="Zeng Q."/>
            <person name="Zhao Q."/>
            <person name="Zhao Y."/>
            <person name="Hill C.A."/>
            <person name="Raikhel A.S."/>
            <person name="Soares M.B."/>
            <person name="Knudson D.L."/>
            <person name="Lee N.H."/>
            <person name="Galagan J."/>
            <person name="Salzberg S.L."/>
            <person name="Paulsen I.T."/>
            <person name="Dimopoulos G."/>
            <person name="Collins F.H."/>
            <person name="Birren B."/>
            <person name="Fraser-Liggett C.M."/>
            <person name="Severson D.W."/>
        </authorList>
    </citation>
    <scope>NUCLEOTIDE SEQUENCE [LARGE SCALE GENOMIC DNA]</scope>
    <source>
        <strain evidence="12">Liverpool</strain>
    </source>
</reference>
<keyword evidence="3 10" id="KW-0732">Signal</keyword>
<evidence type="ECO:0000313" key="13">
    <source>
        <dbReference type="Proteomes" id="UP000682892"/>
    </source>
</evidence>
<dbReference type="STRING" id="7159.Q17FT3"/>
<dbReference type="SMART" id="SM00186">
    <property type="entry name" value="FBG"/>
    <property type="match status" value="1"/>
</dbReference>
<dbReference type="PhylomeDB" id="Q17FT3"/>
<organism evidence="12 13">
    <name type="scientific">Aedes aegypti</name>
    <name type="common">Yellowfever mosquito</name>
    <name type="synonym">Culex aegypti</name>
    <dbReference type="NCBI Taxonomy" id="7159"/>
    <lineage>
        <taxon>Eukaryota</taxon>
        <taxon>Metazoa</taxon>
        <taxon>Ecdysozoa</taxon>
        <taxon>Arthropoda</taxon>
        <taxon>Hexapoda</taxon>
        <taxon>Insecta</taxon>
        <taxon>Pterygota</taxon>
        <taxon>Neoptera</taxon>
        <taxon>Endopterygota</taxon>
        <taxon>Diptera</taxon>
        <taxon>Nematocera</taxon>
        <taxon>Culicoidea</taxon>
        <taxon>Culicidae</taxon>
        <taxon>Culicinae</taxon>
        <taxon>Aedini</taxon>
        <taxon>Aedes</taxon>
        <taxon>Stegomyia</taxon>
    </lineage>
</organism>
<comment type="subcellular location">
    <subcellularLocation>
        <location evidence="1">Secreted</location>
    </subcellularLocation>
</comment>
<accession>Q17FT3</accession>
<dbReference type="PANTHER" id="PTHR47221">
    <property type="entry name" value="FIBRINOGEN ALPHA CHAIN"/>
    <property type="match status" value="1"/>
</dbReference>
<keyword evidence="2" id="KW-0964">Secreted</keyword>
<dbReference type="PROSITE" id="PS51406">
    <property type="entry name" value="FIBRINOGEN_C_2"/>
    <property type="match status" value="1"/>
</dbReference>
<dbReference type="GO" id="GO:0005577">
    <property type="term" value="C:fibrinogen complex"/>
    <property type="evidence" value="ECO:0007669"/>
    <property type="project" value="TreeGrafter"/>
</dbReference>
<reference evidence="12" key="3">
    <citation type="submission" date="2012-09" db="EMBL/GenBank/DDBJ databases">
        <authorList>
            <consortium name="VectorBase"/>
        </authorList>
    </citation>
    <scope>NUCLEOTIDE SEQUENCE</scope>
    <source>
        <strain evidence="12">Liverpool</strain>
    </source>
</reference>
<dbReference type="PANTHER" id="PTHR47221:SF8">
    <property type="entry name" value="FIBRINOGEN LIKE 1A"/>
    <property type="match status" value="1"/>
</dbReference>
<dbReference type="GO" id="GO:0005201">
    <property type="term" value="F:extracellular matrix structural constituent"/>
    <property type="evidence" value="ECO:0007669"/>
    <property type="project" value="TreeGrafter"/>
</dbReference>
<dbReference type="Pfam" id="PF00147">
    <property type="entry name" value="Fibrinogen_C"/>
    <property type="match status" value="1"/>
</dbReference>
<keyword evidence="5" id="KW-0391">Immunity</keyword>
<evidence type="ECO:0000256" key="4">
    <source>
        <dbReference type="ARBA" id="ARBA00023054"/>
    </source>
</evidence>
<evidence type="ECO:0000256" key="1">
    <source>
        <dbReference type="ARBA" id="ARBA00004613"/>
    </source>
</evidence>
<dbReference type="GO" id="GO:0034116">
    <property type="term" value="P:positive regulation of heterotypic cell-cell adhesion"/>
    <property type="evidence" value="ECO:0007669"/>
    <property type="project" value="TreeGrafter"/>
</dbReference>
<dbReference type="Gene3D" id="3.90.215.10">
    <property type="entry name" value="Gamma Fibrinogen, chain A, domain 1"/>
    <property type="match status" value="1"/>
</dbReference>
<gene>
    <name evidence="12" type="ORF">AaeL_AAEL003294</name>
</gene>
<dbReference type="SUPFAM" id="SSF56496">
    <property type="entry name" value="Fibrinogen C-terminal domain-like"/>
    <property type="match status" value="1"/>
</dbReference>
<feature type="signal peptide" evidence="10">
    <location>
        <begin position="1"/>
        <end position="25"/>
    </location>
</feature>
<dbReference type="EMBL" id="CH477268">
    <property type="protein sequence ID" value="EAT45418.1"/>
    <property type="molecule type" value="Genomic_DNA"/>
</dbReference>
<evidence type="ECO:0000256" key="8">
    <source>
        <dbReference type="ARBA" id="ARBA00049639"/>
    </source>
</evidence>
<evidence type="ECO:0000256" key="2">
    <source>
        <dbReference type="ARBA" id="ARBA00022525"/>
    </source>
</evidence>
<sequence length="244" mass="28139">MESFKVFRYVLLGCVLHCLLMPGNANVYYSQDRILSSKLDQLQDKIMEQIEARLIAMQERMERKFGQHMVALQRSENAKWLDLDDKILVLKEAINQNSGAYFESCRGVPSEFSNVFMIRPPVANTLPFLAYCEQNFLGGSWIVIQRRYDGLLDFNRNWLEYKEGFGDPEGEHWMGLDKIHKITRSGDHELLIVLKDFDGMVKMALYDRFDVDNEGAKYKLSIGKFVHGDAGDSLSMTSGVRFSR</sequence>
<dbReference type="eggNOG" id="KOG2579">
    <property type="taxonomic scope" value="Eukaryota"/>
</dbReference>
<evidence type="ECO:0000259" key="11">
    <source>
        <dbReference type="PROSITE" id="PS51406"/>
    </source>
</evidence>
<proteinExistence type="predicted"/>
<evidence type="ECO:0000256" key="9">
    <source>
        <dbReference type="ARBA" id="ARBA00049681"/>
    </source>
</evidence>
<evidence type="ECO:0000256" key="10">
    <source>
        <dbReference type="SAM" id="SignalP"/>
    </source>
</evidence>
<keyword evidence="4" id="KW-0175">Coiled coil</keyword>
<evidence type="ECO:0000256" key="6">
    <source>
        <dbReference type="ARBA" id="ARBA00023157"/>
    </source>
</evidence>
<dbReference type="InterPro" id="IPR037579">
    <property type="entry name" value="FIB_ANG-like"/>
</dbReference>
<dbReference type="InterPro" id="IPR002181">
    <property type="entry name" value="Fibrinogen_a/b/g_C_dom"/>
</dbReference>
<dbReference type="AlphaFoldDB" id="Q17FT3"/>
<evidence type="ECO:0000313" key="12">
    <source>
        <dbReference type="EMBL" id="EAT45418.1"/>
    </source>
</evidence>